<dbReference type="Proteomes" id="UP000008394">
    <property type="component" value="Chromosome"/>
</dbReference>
<feature type="transmembrane region" description="Helical" evidence="7">
    <location>
        <begin position="116"/>
        <end position="135"/>
    </location>
</feature>
<feature type="transmembrane region" description="Helical" evidence="7">
    <location>
        <begin position="141"/>
        <end position="162"/>
    </location>
</feature>
<evidence type="ECO:0000256" key="2">
    <source>
        <dbReference type="ARBA" id="ARBA00008335"/>
    </source>
</evidence>
<keyword evidence="3" id="KW-0813">Transport</keyword>
<feature type="transmembrane region" description="Helical" evidence="7">
    <location>
        <begin position="323"/>
        <end position="341"/>
    </location>
</feature>
<feature type="transmembrane region" description="Helical" evidence="7">
    <location>
        <begin position="249"/>
        <end position="273"/>
    </location>
</feature>
<comment type="subcellular location">
    <subcellularLocation>
        <location evidence="1">Cell membrane</location>
        <topology evidence="1">Multi-pass membrane protein</topology>
    </subcellularLocation>
</comment>
<protein>
    <submittedName>
        <fullName evidence="9">Multidrug resistance protein</fullName>
    </submittedName>
</protein>
<evidence type="ECO:0000256" key="4">
    <source>
        <dbReference type="ARBA" id="ARBA00022692"/>
    </source>
</evidence>
<keyword evidence="5 7" id="KW-1133">Transmembrane helix</keyword>
<keyword evidence="4 7" id="KW-0812">Transmembrane</keyword>
<feature type="domain" description="Major facilitator superfamily (MFS) profile" evidence="8">
    <location>
        <begin position="54"/>
        <end position="442"/>
    </location>
</feature>
<feature type="transmembrane region" description="Helical" evidence="7">
    <location>
        <begin position="293"/>
        <end position="311"/>
    </location>
</feature>
<dbReference type="Gene3D" id="1.20.1250.20">
    <property type="entry name" value="MFS general substrate transporter like domains"/>
    <property type="match status" value="1"/>
</dbReference>
<name>A0A806FTT3_BIFAN</name>
<gene>
    <name evidence="9" type="ORF">BALAC2494_02040</name>
</gene>
<evidence type="ECO:0000256" key="6">
    <source>
        <dbReference type="ARBA" id="ARBA00023136"/>
    </source>
</evidence>
<evidence type="ECO:0000256" key="1">
    <source>
        <dbReference type="ARBA" id="ARBA00004651"/>
    </source>
</evidence>
<accession>A0A806FTT3</accession>
<feature type="transmembrane region" description="Helical" evidence="7">
    <location>
        <begin position="380"/>
        <end position="398"/>
    </location>
</feature>
<reference evidence="9 10" key="1">
    <citation type="journal article" date="2011" name="J. Bacteriol.">
        <title>Genome Sequence of the Probiotic Strain Bifidobacterium animalis subsp. lactis CNCM I-2494.</title>
        <authorList>
            <person name="Chervaux C."/>
            <person name="Grimaldi C."/>
            <person name="Bolotin A."/>
            <person name="Quinquis B."/>
            <person name="Legrain-Raspaud S."/>
            <person name="van Hylckama Vlieg J.E."/>
            <person name="Denariaz G."/>
            <person name="Smokvina T."/>
        </authorList>
    </citation>
    <scope>NUCLEOTIDE SEQUENCE [LARGE SCALE GENOMIC DNA]</scope>
    <source>
        <strain evidence="9 10">CNCM I-2494</strain>
    </source>
</reference>
<proteinExistence type="inferred from homology"/>
<feature type="transmembrane region" description="Helical" evidence="7">
    <location>
        <begin position="87"/>
        <end position="107"/>
    </location>
</feature>
<evidence type="ECO:0000256" key="3">
    <source>
        <dbReference type="ARBA" id="ARBA00022448"/>
    </source>
</evidence>
<evidence type="ECO:0000259" key="8">
    <source>
        <dbReference type="PROSITE" id="PS50850"/>
    </source>
</evidence>
<dbReference type="GO" id="GO:0022857">
    <property type="term" value="F:transmembrane transporter activity"/>
    <property type="evidence" value="ECO:0007669"/>
    <property type="project" value="InterPro"/>
</dbReference>
<comment type="similarity">
    <text evidence="2">Belongs to the major facilitator superfamily.</text>
</comment>
<evidence type="ECO:0000313" key="10">
    <source>
        <dbReference type="Proteomes" id="UP000008394"/>
    </source>
</evidence>
<feature type="transmembrane region" description="Helical" evidence="7">
    <location>
        <begin position="347"/>
        <end position="368"/>
    </location>
</feature>
<dbReference type="SUPFAM" id="SSF103473">
    <property type="entry name" value="MFS general substrate transporter"/>
    <property type="match status" value="1"/>
</dbReference>
<dbReference type="PANTHER" id="PTHR23514">
    <property type="entry name" value="BYPASS OF STOP CODON PROTEIN 6"/>
    <property type="match status" value="1"/>
</dbReference>
<dbReference type="AlphaFoldDB" id="A0A806FTT3"/>
<organism evidence="9 10">
    <name type="scientific">Bifidobacterium animalis subsp. lactis CNCM I-2494</name>
    <dbReference type="NCBI Taxonomy" id="1042403"/>
    <lineage>
        <taxon>Bacteria</taxon>
        <taxon>Bacillati</taxon>
        <taxon>Actinomycetota</taxon>
        <taxon>Actinomycetes</taxon>
        <taxon>Bifidobacteriales</taxon>
        <taxon>Bifidobacteriaceae</taxon>
        <taxon>Bifidobacterium</taxon>
    </lineage>
</organism>
<dbReference type="GO" id="GO:0005886">
    <property type="term" value="C:plasma membrane"/>
    <property type="evidence" value="ECO:0007669"/>
    <property type="project" value="UniProtKB-SubCell"/>
</dbReference>
<dbReference type="InterPro" id="IPR036259">
    <property type="entry name" value="MFS_trans_sf"/>
</dbReference>
<feature type="transmembrane region" description="Helical" evidence="7">
    <location>
        <begin position="205"/>
        <end position="228"/>
    </location>
</feature>
<feature type="transmembrane region" description="Helical" evidence="7">
    <location>
        <begin position="404"/>
        <end position="427"/>
    </location>
</feature>
<dbReference type="InterPro" id="IPR011701">
    <property type="entry name" value="MFS"/>
</dbReference>
<evidence type="ECO:0000256" key="5">
    <source>
        <dbReference type="ARBA" id="ARBA00022989"/>
    </source>
</evidence>
<feature type="transmembrane region" description="Helical" evidence="7">
    <location>
        <begin position="45"/>
        <end position="67"/>
    </location>
</feature>
<dbReference type="PANTHER" id="PTHR23514:SF3">
    <property type="entry name" value="BYPASS OF STOP CODON PROTEIN 6"/>
    <property type="match status" value="1"/>
</dbReference>
<dbReference type="KEGG" id="bnm:BALAC2494_02040"/>
<keyword evidence="6 7" id="KW-0472">Membrane</keyword>
<dbReference type="InterPro" id="IPR051788">
    <property type="entry name" value="MFS_Transporter"/>
</dbReference>
<feature type="transmembrane region" description="Helical" evidence="7">
    <location>
        <begin position="174"/>
        <end position="193"/>
    </location>
</feature>
<evidence type="ECO:0000313" key="9">
    <source>
        <dbReference type="EMBL" id="AEK30551.1"/>
    </source>
</evidence>
<sequence length="442" mass="47606">MSSNTNPILKLMGTSLIIEQISKNRIFSLRKKIIMGCRCRNWRTLFGGAMTNLLLAVIYLAFISLGLPDGLLGSAWPTMSGDLHAPLSRAGGISMTISAGTIISALLSDRLTLRFGAGRVTAFSVALTAAALMGFSFAPNYWVLIVCAIPYGLGAGGVDAALNNYVAIHYTSRHMSWLHCMWGLGALIGPYMMSYAMASRHGWQWGYRSVGVIQLVLTAVLIFSLPLWKRRPAAADAGTQATDRKPIGLLGVLRISGATQILIMFFCYCAIEQTAMLWASSYMVGMDGMAEDVAATFTSIFLIGITVGRFANGFLTMRFSDPAMIRIGTMTIGLGALLLLVPVHNPALSAVAFILVGLGCAPVYPCIIHSTPTYFGADKSQAIVGVQMAFAYVGTMLMPPLFGVIAQATTIAVLPWCLLVFVAFMAAMHEWLRALRRDDMAV</sequence>
<evidence type="ECO:0000256" key="7">
    <source>
        <dbReference type="SAM" id="Phobius"/>
    </source>
</evidence>
<dbReference type="InterPro" id="IPR020846">
    <property type="entry name" value="MFS_dom"/>
</dbReference>
<dbReference type="PROSITE" id="PS50850">
    <property type="entry name" value="MFS"/>
    <property type="match status" value="1"/>
</dbReference>
<dbReference type="EMBL" id="CP002915">
    <property type="protein sequence ID" value="AEK30551.1"/>
    <property type="molecule type" value="Genomic_DNA"/>
</dbReference>
<dbReference type="Pfam" id="PF07690">
    <property type="entry name" value="MFS_1"/>
    <property type="match status" value="2"/>
</dbReference>